<dbReference type="Pfam" id="PF14527">
    <property type="entry name" value="LAGLIDADG_WhiA"/>
    <property type="match status" value="1"/>
</dbReference>
<keyword evidence="2 4" id="KW-0238">DNA-binding</keyword>
<comment type="function">
    <text evidence="4">Involved in cell division and chromosome segregation.</text>
</comment>
<evidence type="ECO:0000256" key="1">
    <source>
        <dbReference type="ARBA" id="ARBA00022618"/>
    </source>
</evidence>
<dbReference type="GO" id="GO:0043937">
    <property type="term" value="P:regulation of sporulation"/>
    <property type="evidence" value="ECO:0007669"/>
    <property type="project" value="InterPro"/>
</dbReference>
<dbReference type="Proteomes" id="UP000261140">
    <property type="component" value="Unassembled WGS sequence"/>
</dbReference>
<evidence type="ECO:0000256" key="4">
    <source>
        <dbReference type="HAMAP-Rule" id="MF_01420"/>
    </source>
</evidence>
<evidence type="ECO:0000313" key="8">
    <source>
        <dbReference type="EMBL" id="RGB73502.1"/>
    </source>
</evidence>
<dbReference type="PANTHER" id="PTHR37307">
    <property type="entry name" value="CELL DIVISION PROTEIN WHIA-RELATED"/>
    <property type="match status" value="1"/>
</dbReference>
<dbReference type="HAMAP" id="MF_01420">
    <property type="entry name" value="HTH_type_WhiA"/>
    <property type="match status" value="1"/>
</dbReference>
<reference evidence="8 9" key="1">
    <citation type="submission" date="2018-08" db="EMBL/GenBank/DDBJ databases">
        <title>A genome reference for cultivated species of the human gut microbiota.</title>
        <authorList>
            <person name="Zou Y."/>
            <person name="Xue W."/>
            <person name="Luo G."/>
        </authorList>
    </citation>
    <scope>NUCLEOTIDE SEQUENCE [LARGE SCALE GENOMIC DNA]</scope>
    <source>
        <strain evidence="8 9">AF36-11AT</strain>
    </source>
</reference>
<feature type="coiled-coil region" evidence="5">
    <location>
        <begin position="283"/>
        <end position="314"/>
    </location>
</feature>
<dbReference type="InterPro" id="IPR003802">
    <property type="entry name" value="Sporulation_regulator_WhiA"/>
</dbReference>
<dbReference type="Pfam" id="PF02650">
    <property type="entry name" value="HTH_WhiA"/>
    <property type="match status" value="1"/>
</dbReference>
<dbReference type="RefSeq" id="WP_117504123.1">
    <property type="nucleotide sequence ID" value="NZ_QVEQ01000001.1"/>
</dbReference>
<feature type="domain" description="WhiA LAGLIDADG-like" evidence="7">
    <location>
        <begin position="120"/>
        <end position="211"/>
    </location>
</feature>
<name>A0A3E2TE93_9FIRM</name>
<proteinExistence type="inferred from homology"/>
<dbReference type="Gene3D" id="3.10.28.10">
    <property type="entry name" value="Homing endonucleases"/>
    <property type="match status" value="1"/>
</dbReference>
<comment type="caution">
    <text evidence="8">The sequence shown here is derived from an EMBL/GenBank/DDBJ whole genome shotgun (WGS) entry which is preliminary data.</text>
</comment>
<keyword evidence="5" id="KW-0175">Coiled coil</keyword>
<dbReference type="AlphaFoldDB" id="A0A3E2TE93"/>
<accession>A0A3E2TE93</accession>
<dbReference type="GO" id="GO:0051301">
    <property type="term" value="P:cell division"/>
    <property type="evidence" value="ECO:0007669"/>
    <property type="project" value="UniProtKB-UniRule"/>
</dbReference>
<gene>
    <name evidence="4 8" type="primary">whiA</name>
    <name evidence="8" type="ORF">DWZ89_01560</name>
</gene>
<evidence type="ECO:0000256" key="5">
    <source>
        <dbReference type="SAM" id="Coils"/>
    </source>
</evidence>
<dbReference type="InterPro" id="IPR023054">
    <property type="entry name" value="Sporulation_regulator_WhiA_C"/>
</dbReference>
<evidence type="ECO:0000256" key="3">
    <source>
        <dbReference type="ARBA" id="ARBA00023306"/>
    </source>
</evidence>
<dbReference type="PANTHER" id="PTHR37307:SF1">
    <property type="entry name" value="CELL DIVISION PROTEIN WHIA-RELATED"/>
    <property type="match status" value="1"/>
</dbReference>
<evidence type="ECO:0000259" key="7">
    <source>
        <dbReference type="Pfam" id="PF14527"/>
    </source>
</evidence>
<keyword evidence="1 4" id="KW-0132">Cell division</keyword>
<dbReference type="EMBL" id="QVEQ01000001">
    <property type="protein sequence ID" value="RGB73502.1"/>
    <property type="molecule type" value="Genomic_DNA"/>
</dbReference>
<dbReference type="InterPro" id="IPR027434">
    <property type="entry name" value="Homing_endonucl"/>
</dbReference>
<organism evidence="8 9">
    <name type="scientific">Faecalibacterium prausnitzii</name>
    <dbReference type="NCBI Taxonomy" id="853"/>
    <lineage>
        <taxon>Bacteria</taxon>
        <taxon>Bacillati</taxon>
        <taxon>Bacillota</taxon>
        <taxon>Clostridia</taxon>
        <taxon>Eubacteriales</taxon>
        <taxon>Oscillospiraceae</taxon>
        <taxon>Faecalibacterium</taxon>
    </lineage>
</organism>
<sequence>MSFASQAREEIAQRSLQLQKDCCVRAAAYGIACFAKYFDARGLVLQTEQELTARVAEQLFARCGVQGTVLEKPRPSGVVYEFGIRESEQVRRMHELFGTTGSETSLQIDPGLIRCQTCVSAYISTAFLCGGTVTDPQKEYNLEFLTGRTNLAKDFEALLAEHEFAPHRTRRNGVNLIYVKSSASVERILAFMGAAEASVRMNAQKAVKQLRNQINRQTNCDTANLGKTARANAQTTRAIRFLQEQGALETLPEVLQQAAAMRMENPDLSLTALCGCFDPPVSKSGLSHRMKKLEALAEDLRRRLEENAEKEETK</sequence>
<dbReference type="GO" id="GO:0003677">
    <property type="term" value="F:DNA binding"/>
    <property type="evidence" value="ECO:0007669"/>
    <property type="project" value="UniProtKB-UniRule"/>
</dbReference>
<comment type="similarity">
    <text evidence="4">Belongs to the WhiA family.</text>
</comment>
<evidence type="ECO:0000256" key="2">
    <source>
        <dbReference type="ARBA" id="ARBA00023125"/>
    </source>
</evidence>
<evidence type="ECO:0000259" key="6">
    <source>
        <dbReference type="Pfam" id="PF02650"/>
    </source>
</evidence>
<evidence type="ECO:0000313" key="9">
    <source>
        <dbReference type="Proteomes" id="UP000261140"/>
    </source>
</evidence>
<protein>
    <recommendedName>
        <fullName evidence="4">Probable cell division protein WhiA</fullName>
    </recommendedName>
</protein>
<dbReference type="InterPro" id="IPR039518">
    <property type="entry name" value="WhiA_LAGLIDADG_dom"/>
</dbReference>
<dbReference type="NCBIfam" id="TIGR00647">
    <property type="entry name" value="DNA_bind_WhiA"/>
    <property type="match status" value="1"/>
</dbReference>
<feature type="domain" description="Sporulation regulator WhiA C-terminal" evidence="6">
    <location>
        <begin position="214"/>
        <end position="297"/>
    </location>
</feature>
<keyword evidence="3 4" id="KW-0131">Cell cycle</keyword>